<dbReference type="RefSeq" id="WP_142101216.1">
    <property type="nucleotide sequence ID" value="NZ_VFPH01000001.1"/>
</dbReference>
<name>A0A543GHJ1_9PSEU</name>
<dbReference type="OrthoDB" id="4241903at2"/>
<proteinExistence type="predicted"/>
<protein>
    <submittedName>
        <fullName evidence="1">Uncharacterized protein</fullName>
    </submittedName>
</protein>
<comment type="caution">
    <text evidence="1">The sequence shown here is derived from an EMBL/GenBank/DDBJ whole genome shotgun (WGS) entry which is preliminary data.</text>
</comment>
<keyword evidence="2" id="KW-1185">Reference proteome</keyword>
<dbReference type="AlphaFoldDB" id="A0A543GHJ1"/>
<sequence length="189" mass="20042">MARTGGRPEKLWQQASTVRTSAVRAAATVAMSIAIFSTGAVQGQVALAAQAGTAQPGDARSVSVVERAPNQAGQRCFEATGTHHAKTLIGNTFYKFTHSAQFCTDGTNVVGVENREHRFTDASAFASFGDVIEDSVGRMPAPEVTSIKKARVDNCLPVKGCISSKYPFVRLTLRGNGTWFATTGESEEA</sequence>
<evidence type="ECO:0000313" key="2">
    <source>
        <dbReference type="Proteomes" id="UP000319818"/>
    </source>
</evidence>
<accession>A0A543GHJ1</accession>
<organism evidence="1 2">
    <name type="scientific">Pseudonocardia cypriaca</name>
    <dbReference type="NCBI Taxonomy" id="882449"/>
    <lineage>
        <taxon>Bacteria</taxon>
        <taxon>Bacillati</taxon>
        <taxon>Actinomycetota</taxon>
        <taxon>Actinomycetes</taxon>
        <taxon>Pseudonocardiales</taxon>
        <taxon>Pseudonocardiaceae</taxon>
        <taxon>Pseudonocardia</taxon>
    </lineage>
</organism>
<gene>
    <name evidence="1" type="ORF">FB388_2948</name>
</gene>
<reference evidence="1 2" key="1">
    <citation type="submission" date="2019-06" db="EMBL/GenBank/DDBJ databases">
        <title>Sequencing the genomes of 1000 actinobacteria strains.</title>
        <authorList>
            <person name="Klenk H.-P."/>
        </authorList>
    </citation>
    <scope>NUCLEOTIDE SEQUENCE [LARGE SCALE GENOMIC DNA]</scope>
    <source>
        <strain evidence="1 2">DSM 45511</strain>
    </source>
</reference>
<evidence type="ECO:0000313" key="1">
    <source>
        <dbReference type="EMBL" id="TQM45548.1"/>
    </source>
</evidence>
<dbReference type="Proteomes" id="UP000319818">
    <property type="component" value="Unassembled WGS sequence"/>
</dbReference>
<dbReference type="EMBL" id="VFPH01000001">
    <property type="protein sequence ID" value="TQM45548.1"/>
    <property type="molecule type" value="Genomic_DNA"/>
</dbReference>